<gene>
    <name evidence="1" type="ORF">Catovirus_1_504</name>
</gene>
<reference evidence="1" key="1">
    <citation type="journal article" date="2017" name="Science">
        <title>Giant viruses with an expanded complement of translation system components.</title>
        <authorList>
            <person name="Schulz F."/>
            <person name="Yutin N."/>
            <person name="Ivanova N.N."/>
            <person name="Ortega D.R."/>
            <person name="Lee T.K."/>
            <person name="Vierheilig J."/>
            <person name="Daims H."/>
            <person name="Horn M."/>
            <person name="Wagner M."/>
            <person name="Jensen G.J."/>
            <person name="Kyrpides N.C."/>
            <person name="Koonin E.V."/>
            <person name="Woyke T."/>
        </authorList>
    </citation>
    <scope>NUCLEOTIDE SEQUENCE</scope>
    <source>
        <strain evidence="1">CTV1</strain>
    </source>
</reference>
<protein>
    <submittedName>
        <fullName evidence="1">Uncharacterized protein</fullName>
    </submittedName>
</protein>
<sequence length="309" mass="37189">MRNIIVIDRSHTQYSSLRDTEGFSVISQCFFKDADKYCIKSPELTKELQELIKKLYSCHHIPECSFGTFVCTKEIEKYYLYNFNKTIDFKGLKSILQPKKCLVLPWSHEITEYNYVECYKCSELNKCGIIVNNEHLKYFEHFWYSSESEDAEELNDSLEIKSVNSIYSKIVFNNELKYMKKMFSIFKRLYVFLIYKHVSANEFETQNNLPKFFTGRKDRIGIRRESNCYSFRKDYFFPAESFAKYCEMKGISLRILILESDPPSYRYQFDLQHIDHITEFLDKEFYEIIFEEFKKIDYIPKKKNRCIIS</sequence>
<accession>A0A1V0S9U5</accession>
<dbReference type="EMBL" id="KY684083">
    <property type="protein sequence ID" value="ARF08454.1"/>
    <property type="molecule type" value="Genomic_DNA"/>
</dbReference>
<proteinExistence type="predicted"/>
<evidence type="ECO:0000313" key="1">
    <source>
        <dbReference type="EMBL" id="ARF08454.1"/>
    </source>
</evidence>
<name>A0A1V0S9U5_9VIRU</name>
<organism evidence="1">
    <name type="scientific">Catovirus CTV1</name>
    <dbReference type="NCBI Taxonomy" id="1977631"/>
    <lineage>
        <taxon>Viruses</taxon>
        <taxon>Varidnaviria</taxon>
        <taxon>Bamfordvirae</taxon>
        <taxon>Nucleocytoviricota</taxon>
        <taxon>Megaviricetes</taxon>
        <taxon>Imitervirales</taxon>
        <taxon>Mimiviridae</taxon>
        <taxon>Klosneuvirinae</taxon>
        <taxon>Catovirus</taxon>
    </lineage>
</organism>